<sequence>MWIIPLLPAQPNQRQFDMRFAHRFSTIEGTKKKPINAKVVSKQISIACHRTPRSFLSCVIVDCIM</sequence>
<evidence type="ECO:0000313" key="2">
    <source>
        <dbReference type="WBParaSite" id="nRc.2.0.1.t17208-RA"/>
    </source>
</evidence>
<dbReference type="AlphaFoldDB" id="A0A915ISN0"/>
<evidence type="ECO:0000313" key="1">
    <source>
        <dbReference type="Proteomes" id="UP000887565"/>
    </source>
</evidence>
<keyword evidence="1" id="KW-1185">Reference proteome</keyword>
<proteinExistence type="predicted"/>
<organism evidence="1 2">
    <name type="scientific">Romanomermis culicivorax</name>
    <name type="common">Nematode worm</name>
    <dbReference type="NCBI Taxonomy" id="13658"/>
    <lineage>
        <taxon>Eukaryota</taxon>
        <taxon>Metazoa</taxon>
        <taxon>Ecdysozoa</taxon>
        <taxon>Nematoda</taxon>
        <taxon>Enoplea</taxon>
        <taxon>Dorylaimia</taxon>
        <taxon>Mermithida</taxon>
        <taxon>Mermithoidea</taxon>
        <taxon>Mermithidae</taxon>
        <taxon>Romanomermis</taxon>
    </lineage>
</organism>
<reference evidence="2" key="1">
    <citation type="submission" date="2022-11" db="UniProtKB">
        <authorList>
            <consortium name="WormBaseParasite"/>
        </authorList>
    </citation>
    <scope>IDENTIFICATION</scope>
</reference>
<protein>
    <submittedName>
        <fullName evidence="2">Uncharacterized protein</fullName>
    </submittedName>
</protein>
<accession>A0A915ISN0</accession>
<dbReference type="Proteomes" id="UP000887565">
    <property type="component" value="Unplaced"/>
</dbReference>
<name>A0A915ISN0_ROMCU</name>
<dbReference type="WBParaSite" id="nRc.2.0.1.t17208-RA">
    <property type="protein sequence ID" value="nRc.2.0.1.t17208-RA"/>
    <property type="gene ID" value="nRc.2.0.1.g17208"/>
</dbReference>